<evidence type="ECO:0000313" key="2">
    <source>
        <dbReference type="EMBL" id="ANW97093.1"/>
    </source>
</evidence>
<dbReference type="PANTHER" id="PTHR42886">
    <property type="entry name" value="RE40534P-RELATED"/>
    <property type="match status" value="1"/>
</dbReference>
<gene>
    <name evidence="2" type="ORF">AXE80_12710</name>
</gene>
<name>A0A1B1Y8J1_9FLAO</name>
<dbReference type="OrthoDB" id="9808543at2"/>
<dbReference type="InterPro" id="IPR029058">
    <property type="entry name" value="AB_hydrolase_fold"/>
</dbReference>
<protein>
    <submittedName>
        <fullName evidence="2">Alpha/beta hydrolase</fullName>
    </submittedName>
</protein>
<dbReference type="GO" id="GO:0016787">
    <property type="term" value="F:hydrolase activity"/>
    <property type="evidence" value="ECO:0007669"/>
    <property type="project" value="UniProtKB-KW"/>
</dbReference>
<reference evidence="2 3" key="1">
    <citation type="submission" date="2016-02" db="EMBL/GenBank/DDBJ databases">
        <authorList>
            <person name="Wen L."/>
            <person name="He K."/>
            <person name="Yang H."/>
        </authorList>
    </citation>
    <scope>NUCLEOTIDE SEQUENCE [LARGE SCALE GENOMIC DNA]</scope>
    <source>
        <strain evidence="2 3">CZ1127</strain>
    </source>
</reference>
<dbReference type="Pfam" id="PF00561">
    <property type="entry name" value="Abhydrolase_1"/>
    <property type="match status" value="1"/>
</dbReference>
<feature type="domain" description="AB hydrolase-1" evidence="1">
    <location>
        <begin position="30"/>
        <end position="149"/>
    </location>
</feature>
<organism evidence="2 3">
    <name type="scientific">Wenyingzhuangia fucanilytica</name>
    <dbReference type="NCBI Taxonomy" id="1790137"/>
    <lineage>
        <taxon>Bacteria</taxon>
        <taxon>Pseudomonadati</taxon>
        <taxon>Bacteroidota</taxon>
        <taxon>Flavobacteriia</taxon>
        <taxon>Flavobacteriales</taxon>
        <taxon>Flavobacteriaceae</taxon>
        <taxon>Wenyingzhuangia</taxon>
    </lineage>
</organism>
<dbReference type="SUPFAM" id="SSF53474">
    <property type="entry name" value="alpha/beta-Hydrolases"/>
    <property type="match status" value="1"/>
</dbReference>
<accession>A0A1B1Y8J1</accession>
<dbReference type="Proteomes" id="UP000092967">
    <property type="component" value="Chromosome"/>
</dbReference>
<dbReference type="RefSeq" id="WP_068827950.1">
    <property type="nucleotide sequence ID" value="NZ_CP014224.1"/>
</dbReference>
<keyword evidence="3" id="KW-1185">Reference proteome</keyword>
<dbReference type="PANTHER" id="PTHR42886:SF29">
    <property type="entry name" value="PUMMELIG, ISOFORM A"/>
    <property type="match status" value="1"/>
</dbReference>
<evidence type="ECO:0000259" key="1">
    <source>
        <dbReference type="Pfam" id="PF00561"/>
    </source>
</evidence>
<dbReference type="EMBL" id="CP014224">
    <property type="protein sequence ID" value="ANW97093.1"/>
    <property type="molecule type" value="Genomic_DNA"/>
</dbReference>
<dbReference type="Gene3D" id="3.40.50.1820">
    <property type="entry name" value="alpha/beta hydrolase"/>
    <property type="match status" value="1"/>
</dbReference>
<dbReference type="AlphaFoldDB" id="A0A1B1Y8J1"/>
<keyword evidence="2" id="KW-0378">Hydrolase</keyword>
<sequence length="281" mass="32281">MVQKNIQISGKHQKPILTDFHYTKNKVQKPVVIFCHGYKGYKDWGAWNLMATEFAKQGFFFAKFSFAFNGGTVEQPIDFPDLKAFGKNTLTKELDDLEVVLDEITKNPSFAEEINVDDITLIGHSRGGGIVTLKASEDRRVKNIISWAGVSDFEMRFPTGAKLFWWKLRGVAYIKNARTKQKMPHYISFYNDFVQNKERLNIQKAVKNLKANHLLIHGTTDVVVKPEESKNVKNWNPKSELVWIENMNHALGCSQPYTDKEMPKDLQQVVQKSIAFIHEQS</sequence>
<dbReference type="InterPro" id="IPR000073">
    <property type="entry name" value="AB_hydrolase_1"/>
</dbReference>
<dbReference type="KEGG" id="wfu:AXE80_12710"/>
<dbReference type="STRING" id="1790137.AXE80_12710"/>
<evidence type="ECO:0000313" key="3">
    <source>
        <dbReference type="Proteomes" id="UP000092967"/>
    </source>
</evidence>
<proteinExistence type="predicted"/>